<accession>A0AAU8DRF7</accession>
<dbReference type="SUPFAM" id="SSF46785">
    <property type="entry name" value="Winged helix' DNA-binding domain"/>
    <property type="match status" value="1"/>
</dbReference>
<dbReference type="InterPro" id="IPR011991">
    <property type="entry name" value="ArsR-like_HTH"/>
</dbReference>
<dbReference type="Pfam" id="PF13404">
    <property type="entry name" value="HTH_AsnC-type"/>
    <property type="match status" value="1"/>
</dbReference>
<feature type="domain" description="HTH asnC-type" evidence="4">
    <location>
        <begin position="1"/>
        <end position="62"/>
    </location>
</feature>
<protein>
    <submittedName>
        <fullName evidence="5">Lrp/AsnC family transcriptional regulator</fullName>
    </submittedName>
</protein>
<dbReference type="SMART" id="SM00344">
    <property type="entry name" value="HTH_ASNC"/>
    <property type="match status" value="1"/>
</dbReference>
<evidence type="ECO:0000313" key="5">
    <source>
        <dbReference type="EMBL" id="XCG64796.1"/>
    </source>
</evidence>
<dbReference type="Gene3D" id="3.30.70.920">
    <property type="match status" value="1"/>
</dbReference>
<dbReference type="PANTHER" id="PTHR30154:SF53">
    <property type="entry name" value="HTH-TYPE TRANSCRIPTIONAL REGULATOR LRPC"/>
    <property type="match status" value="1"/>
</dbReference>
<name>A0AAU8DRF7_9ACTN</name>
<dbReference type="PROSITE" id="PS00519">
    <property type="entry name" value="HTH_ASNC_1"/>
    <property type="match status" value="1"/>
</dbReference>
<dbReference type="InterPro" id="IPR000485">
    <property type="entry name" value="AsnC-type_HTH_dom"/>
</dbReference>
<evidence type="ECO:0000256" key="2">
    <source>
        <dbReference type="ARBA" id="ARBA00023125"/>
    </source>
</evidence>
<evidence type="ECO:0000256" key="3">
    <source>
        <dbReference type="ARBA" id="ARBA00023163"/>
    </source>
</evidence>
<reference evidence="5" key="1">
    <citation type="submission" date="2024-05" db="EMBL/GenBank/DDBJ databases">
        <authorList>
            <person name="Cai S.Y."/>
            <person name="Jin L.M."/>
            <person name="Li H.R."/>
        </authorList>
    </citation>
    <scope>NUCLEOTIDE SEQUENCE</scope>
    <source>
        <strain evidence="5">A5-74</strain>
    </source>
</reference>
<dbReference type="GO" id="GO:0043200">
    <property type="term" value="P:response to amino acid"/>
    <property type="evidence" value="ECO:0007669"/>
    <property type="project" value="TreeGrafter"/>
</dbReference>
<keyword evidence="1" id="KW-0805">Transcription regulation</keyword>
<proteinExistence type="predicted"/>
<dbReference type="PRINTS" id="PR00033">
    <property type="entry name" value="HTHASNC"/>
</dbReference>
<dbReference type="InterPro" id="IPR036388">
    <property type="entry name" value="WH-like_DNA-bd_sf"/>
</dbReference>
<dbReference type="PROSITE" id="PS50956">
    <property type="entry name" value="HTH_ASNC_2"/>
    <property type="match status" value="1"/>
</dbReference>
<dbReference type="InterPro" id="IPR019887">
    <property type="entry name" value="Tscrpt_reg_AsnC/Lrp_C"/>
</dbReference>
<dbReference type="Pfam" id="PF01037">
    <property type="entry name" value="AsnC_trans_reg"/>
    <property type="match status" value="1"/>
</dbReference>
<dbReference type="GO" id="GO:0043565">
    <property type="term" value="F:sequence-specific DNA binding"/>
    <property type="evidence" value="ECO:0007669"/>
    <property type="project" value="InterPro"/>
</dbReference>
<dbReference type="InterPro" id="IPR019888">
    <property type="entry name" value="Tscrpt_reg_AsnC-like"/>
</dbReference>
<keyword evidence="2" id="KW-0238">DNA-binding</keyword>
<evidence type="ECO:0000256" key="1">
    <source>
        <dbReference type="ARBA" id="ARBA00023015"/>
    </source>
</evidence>
<gene>
    <name evidence="5" type="ORF">ABLG96_05630</name>
</gene>
<dbReference type="SUPFAM" id="SSF54909">
    <property type="entry name" value="Dimeric alpha+beta barrel"/>
    <property type="match status" value="1"/>
</dbReference>
<dbReference type="InterPro" id="IPR019885">
    <property type="entry name" value="Tscrpt_reg_HTH_AsnC-type_CS"/>
</dbReference>
<dbReference type="EMBL" id="CP159218">
    <property type="protein sequence ID" value="XCG64796.1"/>
    <property type="molecule type" value="Genomic_DNA"/>
</dbReference>
<dbReference type="CDD" id="cd00090">
    <property type="entry name" value="HTH_ARSR"/>
    <property type="match status" value="1"/>
</dbReference>
<evidence type="ECO:0000259" key="4">
    <source>
        <dbReference type="PROSITE" id="PS50956"/>
    </source>
</evidence>
<dbReference type="Gene3D" id="1.10.10.10">
    <property type="entry name" value="Winged helix-like DNA-binding domain superfamily/Winged helix DNA-binding domain"/>
    <property type="match status" value="1"/>
</dbReference>
<organism evidence="5">
    <name type="scientific">Nakamurella sp. A5-74</name>
    <dbReference type="NCBI Taxonomy" id="3158264"/>
    <lineage>
        <taxon>Bacteria</taxon>
        <taxon>Bacillati</taxon>
        <taxon>Actinomycetota</taxon>
        <taxon>Actinomycetes</taxon>
        <taxon>Nakamurellales</taxon>
        <taxon>Nakamurellaceae</taxon>
        <taxon>Nakamurella</taxon>
    </lineage>
</organism>
<keyword evidence="3" id="KW-0804">Transcription</keyword>
<dbReference type="InterPro" id="IPR011008">
    <property type="entry name" value="Dimeric_a/b-barrel"/>
</dbReference>
<dbReference type="PANTHER" id="PTHR30154">
    <property type="entry name" value="LEUCINE-RESPONSIVE REGULATORY PROTEIN"/>
    <property type="match status" value="1"/>
</dbReference>
<dbReference type="GO" id="GO:0005829">
    <property type="term" value="C:cytosol"/>
    <property type="evidence" value="ECO:0007669"/>
    <property type="project" value="TreeGrafter"/>
</dbReference>
<dbReference type="RefSeq" id="WP_353650408.1">
    <property type="nucleotide sequence ID" value="NZ_CP159218.1"/>
</dbReference>
<dbReference type="InterPro" id="IPR036390">
    <property type="entry name" value="WH_DNA-bd_sf"/>
</dbReference>
<dbReference type="AlphaFoldDB" id="A0AAU8DRF7"/>
<sequence>MDSVDRRLIDALRADGRASYAELSRIVGLSSSSVHERVAKLEASGVIQGYRAVVDPIKVGFGVTALVGIEPGETGDDEVIAAGLDAMPEVESSYSVAGDQAFIVKVRVADIDALHRCLGRLRSIRGVARTRTTVVLATRYEMRPHLLEPAAPEQPVQIADAAADQGSAVT</sequence>